<dbReference type="EMBL" id="JBHUFP010000005">
    <property type="protein sequence ID" value="MFD1805572.1"/>
    <property type="molecule type" value="Genomic_DNA"/>
</dbReference>
<evidence type="ECO:0000313" key="3">
    <source>
        <dbReference type="Proteomes" id="UP001597420"/>
    </source>
</evidence>
<feature type="region of interest" description="Disordered" evidence="1">
    <location>
        <begin position="49"/>
        <end position="86"/>
    </location>
</feature>
<dbReference type="Proteomes" id="UP001597420">
    <property type="component" value="Unassembled WGS sequence"/>
</dbReference>
<dbReference type="Pfam" id="PF10883">
    <property type="entry name" value="DUF2681"/>
    <property type="match status" value="1"/>
</dbReference>
<feature type="compositionally biased region" description="Basic residues" evidence="1">
    <location>
        <begin position="67"/>
        <end position="76"/>
    </location>
</feature>
<evidence type="ECO:0000313" key="2">
    <source>
        <dbReference type="EMBL" id="MFD1805572.1"/>
    </source>
</evidence>
<gene>
    <name evidence="2" type="ORF">ACFSAV_04150</name>
</gene>
<reference evidence="3" key="1">
    <citation type="journal article" date="2019" name="Int. J. Syst. Evol. Microbiol.">
        <title>The Global Catalogue of Microorganisms (GCM) 10K type strain sequencing project: providing services to taxonomists for standard genome sequencing and annotation.</title>
        <authorList>
            <consortium name="The Broad Institute Genomics Platform"/>
            <consortium name="The Broad Institute Genome Sequencing Center for Infectious Disease"/>
            <person name="Wu L."/>
            <person name="Ma J."/>
        </authorList>
    </citation>
    <scope>NUCLEOTIDE SEQUENCE [LARGE SCALE GENOMIC DNA]</scope>
    <source>
        <strain evidence="3">CCM 7950</strain>
    </source>
</reference>
<accession>A0ABW4NWW1</accession>
<feature type="compositionally biased region" description="Basic and acidic residues" evidence="1">
    <location>
        <begin position="77"/>
        <end position="86"/>
    </location>
</feature>
<proteinExistence type="predicted"/>
<organism evidence="2 3">
    <name type="scientific">Pasteurella oralis</name>
    <dbReference type="NCBI Taxonomy" id="1071947"/>
    <lineage>
        <taxon>Bacteria</taxon>
        <taxon>Pseudomonadati</taxon>
        <taxon>Pseudomonadota</taxon>
        <taxon>Gammaproteobacteria</taxon>
        <taxon>Pasteurellales</taxon>
        <taxon>Pasteurellaceae</taxon>
        <taxon>Pasteurella</taxon>
    </lineage>
</organism>
<comment type="caution">
    <text evidence="2">The sequence shown here is derived from an EMBL/GenBank/DDBJ whole genome shotgun (WGS) entry which is preliminary data.</text>
</comment>
<dbReference type="InterPro" id="IPR020274">
    <property type="entry name" value="Uncharacterised_HI1496"/>
</dbReference>
<dbReference type="RefSeq" id="WP_379096534.1">
    <property type="nucleotide sequence ID" value="NZ_JBHUFP010000005.1"/>
</dbReference>
<keyword evidence="3" id="KW-1185">Reference proteome</keyword>
<name>A0ABW4NWW1_9PAST</name>
<evidence type="ECO:0000256" key="1">
    <source>
        <dbReference type="SAM" id="MobiDB-lite"/>
    </source>
</evidence>
<sequence length="86" mass="10335">MNLQIVLVCITFFLALCAYVVLRLTQAKRRIETLLKENEQLHTQKTVVETQIKHHQTRKQHEENARRTHRDHLIKRLHTEGDLRDE</sequence>
<protein>
    <submittedName>
        <fullName evidence="2">DUF2681 domain-containing protein</fullName>
    </submittedName>
</protein>